<evidence type="ECO:0000313" key="7">
    <source>
        <dbReference type="RefSeq" id="XP_022111151.1"/>
    </source>
</evidence>
<keyword evidence="2" id="KW-0479">Metal-binding</keyword>
<evidence type="ECO:0000259" key="5">
    <source>
        <dbReference type="Pfam" id="PF13613"/>
    </source>
</evidence>
<dbReference type="PANTHER" id="PTHR23080">
    <property type="entry name" value="THAP DOMAIN PROTEIN"/>
    <property type="match status" value="1"/>
</dbReference>
<evidence type="ECO:0000256" key="2">
    <source>
        <dbReference type="ARBA" id="ARBA00022723"/>
    </source>
</evidence>
<dbReference type="PANTHER" id="PTHR23080:SF133">
    <property type="entry name" value="SI:CH211-262I1.5-RELATED"/>
    <property type="match status" value="1"/>
</dbReference>
<gene>
    <name evidence="7" type="primary">LOC110990452</name>
</gene>
<evidence type="ECO:0000256" key="1">
    <source>
        <dbReference type="ARBA" id="ARBA00001968"/>
    </source>
</evidence>
<evidence type="ECO:0000313" key="6">
    <source>
        <dbReference type="Proteomes" id="UP000694845"/>
    </source>
</evidence>
<dbReference type="AlphaFoldDB" id="A0A8B8A5C6"/>
<dbReference type="OMA" id="GHELMTD"/>
<keyword evidence="3" id="KW-0175">Coiled coil</keyword>
<dbReference type="InterPro" id="IPR027805">
    <property type="entry name" value="Transposase_HTH_dom"/>
</dbReference>
<name>A0A8B8A5C6_ACAPL</name>
<sequence length="328" mass="37346">MADIEELEREKHQLEKKLEEQKMLQESSSENKNHNVQDNIQNAECKIETKARVHLPFETLSENKIKFSEISGLTVEEFITLYRVLEPYLSAIAYPGCISLSRRLDKQNELLCLLTIWRQGMKQNVASYLFGISEKTVSRLVEAWTLFIPAVLDQIDLCPSKDFILSQMPKVFKGAGYGDTSLILDCTEFKHENFSDYQLNGMNVSDYKNAATCKSLVAITANGSGTFFSNCYPGSITDSTLTEQVEDEVMKPVYEGSTVLTDKGFNIFDLCLKKGAVLNKPSLHSKDQFDQFECHQNFDIASLRIHVERFIGQVRQWEILNKNGQSHN</sequence>
<evidence type="ECO:0000256" key="3">
    <source>
        <dbReference type="SAM" id="Coils"/>
    </source>
</evidence>
<dbReference type="GO" id="GO:0046872">
    <property type="term" value="F:metal ion binding"/>
    <property type="evidence" value="ECO:0007669"/>
    <property type="project" value="UniProtKB-KW"/>
</dbReference>
<feature type="coiled-coil region" evidence="3">
    <location>
        <begin position="2"/>
        <end position="46"/>
    </location>
</feature>
<dbReference type="Pfam" id="PF13359">
    <property type="entry name" value="DDE_Tnp_4"/>
    <property type="match status" value="1"/>
</dbReference>
<reference evidence="7" key="1">
    <citation type="submission" date="2025-08" db="UniProtKB">
        <authorList>
            <consortium name="RefSeq"/>
        </authorList>
    </citation>
    <scope>IDENTIFICATION</scope>
</reference>
<evidence type="ECO:0000259" key="4">
    <source>
        <dbReference type="Pfam" id="PF13359"/>
    </source>
</evidence>
<dbReference type="OrthoDB" id="5946424at2759"/>
<dbReference type="InterPro" id="IPR027806">
    <property type="entry name" value="HARBI1_dom"/>
</dbReference>
<organism evidence="6 7">
    <name type="scientific">Acanthaster planci</name>
    <name type="common">Crown-of-thorns starfish</name>
    <dbReference type="NCBI Taxonomy" id="133434"/>
    <lineage>
        <taxon>Eukaryota</taxon>
        <taxon>Metazoa</taxon>
        <taxon>Echinodermata</taxon>
        <taxon>Eleutherozoa</taxon>
        <taxon>Asterozoa</taxon>
        <taxon>Asteroidea</taxon>
        <taxon>Valvatacea</taxon>
        <taxon>Valvatida</taxon>
        <taxon>Acanthasteridae</taxon>
        <taxon>Acanthaster</taxon>
    </lineage>
</organism>
<keyword evidence="6" id="KW-1185">Reference proteome</keyword>
<dbReference type="GeneID" id="110990452"/>
<dbReference type="Pfam" id="PF13613">
    <property type="entry name" value="HTH_Tnp_4"/>
    <property type="match status" value="1"/>
</dbReference>
<dbReference type="RefSeq" id="XP_022111151.1">
    <property type="nucleotide sequence ID" value="XM_022255459.1"/>
</dbReference>
<feature type="domain" description="DDE Tnp4" evidence="4">
    <location>
        <begin position="184"/>
        <end position="323"/>
    </location>
</feature>
<dbReference type="Proteomes" id="UP000694845">
    <property type="component" value="Unplaced"/>
</dbReference>
<protein>
    <submittedName>
        <fullName evidence="7">Uncharacterized protein LOC110990452</fullName>
    </submittedName>
</protein>
<comment type="cofactor">
    <cofactor evidence="1">
        <name>a divalent metal cation</name>
        <dbReference type="ChEBI" id="CHEBI:60240"/>
    </cofactor>
</comment>
<dbReference type="KEGG" id="aplc:110990452"/>
<proteinExistence type="predicted"/>
<accession>A0A8B8A5C6</accession>
<feature type="domain" description="Transposase Helix-turn-helix" evidence="5">
    <location>
        <begin position="102"/>
        <end position="144"/>
    </location>
</feature>